<dbReference type="GO" id="GO:0015074">
    <property type="term" value="P:DNA integration"/>
    <property type="evidence" value="ECO:0007669"/>
    <property type="project" value="InterPro"/>
</dbReference>
<dbReference type="Pfam" id="PF00589">
    <property type="entry name" value="Phage_integrase"/>
    <property type="match status" value="1"/>
</dbReference>
<evidence type="ECO:0000259" key="2">
    <source>
        <dbReference type="PROSITE" id="PS51898"/>
    </source>
</evidence>
<dbReference type="PANTHER" id="PTHR30349">
    <property type="entry name" value="PHAGE INTEGRASE-RELATED"/>
    <property type="match status" value="1"/>
</dbReference>
<dbReference type="GO" id="GO:0006310">
    <property type="term" value="P:DNA recombination"/>
    <property type="evidence" value="ECO:0007669"/>
    <property type="project" value="UniProtKB-KW"/>
</dbReference>
<evidence type="ECO:0000256" key="1">
    <source>
        <dbReference type="ARBA" id="ARBA00023172"/>
    </source>
</evidence>
<dbReference type="Gene3D" id="1.10.443.10">
    <property type="entry name" value="Intergrase catalytic core"/>
    <property type="match status" value="1"/>
</dbReference>
<dbReference type="SUPFAM" id="SSF56349">
    <property type="entry name" value="DNA breaking-rejoining enzymes"/>
    <property type="match status" value="2"/>
</dbReference>
<organism evidence="3 4">
    <name type="scientific">Gimesia alba</name>
    <dbReference type="NCBI Taxonomy" id="2527973"/>
    <lineage>
        <taxon>Bacteria</taxon>
        <taxon>Pseudomonadati</taxon>
        <taxon>Planctomycetota</taxon>
        <taxon>Planctomycetia</taxon>
        <taxon>Planctomycetales</taxon>
        <taxon>Planctomycetaceae</taxon>
        <taxon>Gimesia</taxon>
    </lineage>
</organism>
<name>A0A517RPB1_9PLAN</name>
<dbReference type="KEGG" id="gaz:Pan241w_58450"/>
<dbReference type="CDD" id="cd00397">
    <property type="entry name" value="DNA_BRE_C"/>
    <property type="match status" value="1"/>
</dbReference>
<reference evidence="3 4" key="1">
    <citation type="submission" date="2019-02" db="EMBL/GenBank/DDBJ databases">
        <title>Deep-cultivation of Planctomycetes and their phenomic and genomic characterization uncovers novel biology.</title>
        <authorList>
            <person name="Wiegand S."/>
            <person name="Jogler M."/>
            <person name="Boedeker C."/>
            <person name="Pinto D."/>
            <person name="Vollmers J."/>
            <person name="Rivas-Marin E."/>
            <person name="Kohn T."/>
            <person name="Peeters S.H."/>
            <person name="Heuer A."/>
            <person name="Rast P."/>
            <person name="Oberbeckmann S."/>
            <person name="Bunk B."/>
            <person name="Jeske O."/>
            <person name="Meyerdierks A."/>
            <person name="Storesund J.E."/>
            <person name="Kallscheuer N."/>
            <person name="Luecker S."/>
            <person name="Lage O.M."/>
            <person name="Pohl T."/>
            <person name="Merkel B.J."/>
            <person name="Hornburger P."/>
            <person name="Mueller R.-W."/>
            <person name="Bruemmer F."/>
            <person name="Labrenz M."/>
            <person name="Spormann A.M."/>
            <person name="Op den Camp H."/>
            <person name="Overmann J."/>
            <person name="Amann R."/>
            <person name="Jetten M.S.M."/>
            <person name="Mascher T."/>
            <person name="Medema M.H."/>
            <person name="Devos D.P."/>
            <person name="Kaster A.-K."/>
            <person name="Ovreas L."/>
            <person name="Rohde M."/>
            <person name="Galperin M.Y."/>
            <person name="Jogler C."/>
        </authorList>
    </citation>
    <scope>NUCLEOTIDE SEQUENCE [LARGE SCALE GENOMIC DNA]</scope>
    <source>
        <strain evidence="3 4">Pan241w</strain>
    </source>
</reference>
<dbReference type="PROSITE" id="PS51898">
    <property type="entry name" value="TYR_RECOMBINASE"/>
    <property type="match status" value="1"/>
</dbReference>
<proteinExistence type="predicted"/>
<accession>A0A517RPB1</accession>
<dbReference type="GO" id="GO:0003677">
    <property type="term" value="F:DNA binding"/>
    <property type="evidence" value="ECO:0007669"/>
    <property type="project" value="InterPro"/>
</dbReference>
<sequence>MASLENRTGYFNVVFRFGGKKYTRSLHTDDESEANRLLANLEQTVRDVKSGRISLPPDADIPTFLLSDGKLTTPHINNNDSISEIQLSLRDLFESFFASLPDKALDESTVSLMKTHRNNLLRILGDKVVIEEIDLNALDVYSKKRQKENGRRKGQISANTIKKEIVTLRRVLLWGKKRGKLSFEIPEIRDIQLPKSTERPSFQTFDEITVQIEQDDLTQEQQSELWECLYLRTDEISQLIQHVRKKASHTFLYPMIVTAAHTGARRSELIRSQLTDIRDDVLVIREKKRRRGQESTRRVPMSALLKETLHEWKVEHPGGKYTFAVKDTSNRKQTETARAITRDEAHRSFKRVMKNSKWGVIPGWHCLRHSFISNLASHSIDQRLIDEFVGHTTEEMRRRYRHLFPEVKQAAISSVFD</sequence>
<keyword evidence="1" id="KW-0233">DNA recombination</keyword>
<dbReference type="RefSeq" id="WP_198000202.1">
    <property type="nucleotide sequence ID" value="NZ_CP036269.1"/>
</dbReference>
<feature type="domain" description="Tyr recombinase" evidence="2">
    <location>
        <begin position="224"/>
        <end position="413"/>
    </location>
</feature>
<dbReference type="InterPro" id="IPR002104">
    <property type="entry name" value="Integrase_catalytic"/>
</dbReference>
<dbReference type="InterPro" id="IPR013762">
    <property type="entry name" value="Integrase-like_cat_sf"/>
</dbReference>
<dbReference type="InterPro" id="IPR050090">
    <property type="entry name" value="Tyrosine_recombinase_XerCD"/>
</dbReference>
<dbReference type="PANTHER" id="PTHR30349:SF64">
    <property type="entry name" value="PROPHAGE INTEGRASE INTD-RELATED"/>
    <property type="match status" value="1"/>
</dbReference>
<keyword evidence="4" id="KW-1185">Reference proteome</keyword>
<dbReference type="EMBL" id="CP036269">
    <property type="protein sequence ID" value="QDT45718.1"/>
    <property type="molecule type" value="Genomic_DNA"/>
</dbReference>
<dbReference type="AlphaFoldDB" id="A0A517RPB1"/>
<gene>
    <name evidence="3" type="ORF">Pan241w_58450</name>
</gene>
<evidence type="ECO:0000313" key="3">
    <source>
        <dbReference type="EMBL" id="QDT45718.1"/>
    </source>
</evidence>
<evidence type="ECO:0000313" key="4">
    <source>
        <dbReference type="Proteomes" id="UP000317171"/>
    </source>
</evidence>
<dbReference type="Proteomes" id="UP000317171">
    <property type="component" value="Chromosome"/>
</dbReference>
<dbReference type="InterPro" id="IPR011010">
    <property type="entry name" value="DNA_brk_join_enz"/>
</dbReference>
<protein>
    <submittedName>
        <fullName evidence="3">Site-specific tyrosine recombinase XerD</fullName>
    </submittedName>
</protein>